<reference evidence="5" key="2">
    <citation type="submission" date="2015-03" db="EMBL/GenBank/DDBJ databases">
        <authorList>
            <person name="Gallagher L.A."/>
            <person name="Hayden H.S."/>
            <person name="Weiss E.J."/>
            <person name="Hager K.R."/>
            <person name="Ramage E."/>
            <person name="Radey M.R."/>
            <person name="Bydalek R."/>
            <person name="Manoil C."/>
            <person name="Miller S.I."/>
            <person name="Brittnacher M.J."/>
        </authorList>
    </citation>
    <scope>NUCLEOTIDE SEQUENCE [LARGE SCALE GENOMIC DNA]</scope>
    <source>
        <strain evidence="5">AB5075-UW</strain>
    </source>
</reference>
<evidence type="ECO:0000313" key="3">
    <source>
        <dbReference type="EMBL" id="AKA31719.1"/>
    </source>
</evidence>
<keyword evidence="1" id="KW-1133">Transmembrane helix</keyword>
<evidence type="ECO:0000313" key="5">
    <source>
        <dbReference type="Proteomes" id="UP000032746"/>
    </source>
</evidence>
<reference evidence="4 6" key="3">
    <citation type="submission" date="2019-11" db="EMBL/GenBank/DDBJ databases">
        <title>Multidrug-resistant Acinetobacter baumannii moving toward extensively drug-resistant over fifteen years in South of Brazil.</title>
        <authorList>
            <person name="Fedrigo N.H."/>
            <person name="Cerdeira L."/>
            <person name="Fuga B."/>
            <person name="Marini P.V.B."/>
            <person name="Shinohara D.R."/>
            <person name="Carrara-Marroni F.E."/>
            <person name="Lincopan N."/>
            <person name="Tognim M.C.B."/>
        </authorList>
    </citation>
    <scope>NUCLEOTIDE SEQUENCE [LARGE SCALE GENOMIC DNA]</scope>
    <source>
        <strain evidence="4 6">Ac576</strain>
    </source>
</reference>
<proteinExistence type="predicted"/>
<dbReference type="Proteomes" id="UP000032746">
    <property type="component" value="Chromosome"/>
</dbReference>
<keyword evidence="1" id="KW-0472">Membrane</keyword>
<gene>
    <name evidence="3" type="ORF">ABUW_1989</name>
    <name evidence="4" type="ORF">GNY86_16775</name>
</gene>
<dbReference type="KEGG" id="abk:LX00_09185"/>
<dbReference type="EMBL" id="CP008706">
    <property type="protein sequence ID" value="AKA31719.1"/>
    <property type="molecule type" value="Genomic_DNA"/>
</dbReference>
<evidence type="ECO:0000256" key="2">
    <source>
        <dbReference type="SAM" id="SignalP"/>
    </source>
</evidence>
<sequence>METQVKEKNKALPVALGTTLMLAAGSVFAEGEDLATGATTAISGGSGTLQTVGIAIIGVVAGVWVIKRVIALIR</sequence>
<evidence type="ECO:0000313" key="6">
    <source>
        <dbReference type="Proteomes" id="UP000439424"/>
    </source>
</evidence>
<keyword evidence="1" id="KW-0812">Transmembrane</keyword>
<reference evidence="3 5" key="1">
    <citation type="journal article" date="2015" name="J. Bacteriol.">
        <title>Resources for Genetic and Genomic Analysis of Emerging Pathogen Acinetobacter baumannii.</title>
        <authorList>
            <person name="Gallagher L.A."/>
            <person name="Ramage E."/>
            <person name="Weiss E.J."/>
            <person name="Radey M."/>
            <person name="Hayden H.S."/>
            <person name="Held K.G."/>
            <person name="Huse H.K."/>
            <person name="Zurawski D.V."/>
            <person name="Brittnacher M.J."/>
            <person name="Manoil C."/>
        </authorList>
    </citation>
    <scope>NUCLEOTIDE SEQUENCE [LARGE SCALE GENOMIC DNA]</scope>
    <source>
        <strain evidence="3 5">AB5075-UW</strain>
    </source>
</reference>
<dbReference type="OrthoDB" id="9988234at2"/>
<dbReference type="EMBL" id="WPIP01000170">
    <property type="protein sequence ID" value="MVM93189.1"/>
    <property type="molecule type" value="Genomic_DNA"/>
</dbReference>
<evidence type="ECO:0000256" key="1">
    <source>
        <dbReference type="SAM" id="Phobius"/>
    </source>
</evidence>
<organism evidence="3 5">
    <name type="scientific">Acinetobacter baumannii</name>
    <dbReference type="NCBI Taxonomy" id="470"/>
    <lineage>
        <taxon>Bacteria</taxon>
        <taxon>Pseudomonadati</taxon>
        <taxon>Pseudomonadota</taxon>
        <taxon>Gammaproteobacteria</taxon>
        <taxon>Moraxellales</taxon>
        <taxon>Moraxellaceae</taxon>
        <taxon>Acinetobacter</taxon>
        <taxon>Acinetobacter calcoaceticus/baumannii complex</taxon>
    </lineage>
</organism>
<dbReference type="Pfam" id="PF05356">
    <property type="entry name" value="Phage_Coat_B"/>
    <property type="match status" value="1"/>
</dbReference>
<evidence type="ECO:0000313" key="4">
    <source>
        <dbReference type="EMBL" id="MVM93189.1"/>
    </source>
</evidence>
<dbReference type="RefSeq" id="WP_032017210.1">
    <property type="nucleotide sequence ID" value="NZ_CP008706.1"/>
</dbReference>
<protein>
    <recommendedName>
        <fullName evidence="7">Methyltransferase</fullName>
    </recommendedName>
</protein>
<feature type="chain" id="PRO_5041522219" description="Methyltransferase" evidence="2">
    <location>
        <begin position="30"/>
        <end position="74"/>
    </location>
</feature>
<feature type="transmembrane region" description="Helical" evidence="1">
    <location>
        <begin position="45"/>
        <end position="66"/>
    </location>
</feature>
<accession>A0A0D5YIE5</accession>
<name>A0A0D5YIE5_ACIBA</name>
<dbReference type="PATRIC" id="fig|470.1314.peg.3738"/>
<dbReference type="AlphaFoldDB" id="A0A0D5YIE5"/>
<feature type="signal peptide" evidence="2">
    <location>
        <begin position="1"/>
        <end position="29"/>
    </location>
</feature>
<dbReference type="InterPro" id="IPR008020">
    <property type="entry name" value="G8P"/>
</dbReference>
<evidence type="ECO:0008006" key="7">
    <source>
        <dbReference type="Google" id="ProtNLM"/>
    </source>
</evidence>
<dbReference type="Proteomes" id="UP000439424">
    <property type="component" value="Unassembled WGS sequence"/>
</dbReference>
<keyword evidence="2" id="KW-0732">Signal</keyword>